<dbReference type="WBParaSite" id="BTMF_0000107901-mRNA-1">
    <property type="protein sequence ID" value="BTMF_0000107901-mRNA-1"/>
    <property type="gene ID" value="BTMF_0000107901"/>
</dbReference>
<reference evidence="1" key="1">
    <citation type="submission" date="2017-02" db="UniProtKB">
        <authorList>
            <consortium name="WormBaseParasite"/>
        </authorList>
    </citation>
    <scope>IDENTIFICATION</scope>
</reference>
<sequence length="37" mass="4323">LLSRFHVSKSSSSTFPMQNCCESLRNLNRMMGERDEM</sequence>
<protein>
    <submittedName>
        <fullName evidence="1">Ovule protein</fullName>
    </submittedName>
</protein>
<organism evidence="1">
    <name type="scientific">Brugia timori</name>
    <dbReference type="NCBI Taxonomy" id="42155"/>
    <lineage>
        <taxon>Eukaryota</taxon>
        <taxon>Metazoa</taxon>
        <taxon>Ecdysozoa</taxon>
        <taxon>Nematoda</taxon>
        <taxon>Chromadorea</taxon>
        <taxon>Rhabditida</taxon>
        <taxon>Spirurina</taxon>
        <taxon>Spiruromorpha</taxon>
        <taxon>Filarioidea</taxon>
        <taxon>Onchocercidae</taxon>
        <taxon>Brugia</taxon>
    </lineage>
</organism>
<proteinExistence type="predicted"/>
<dbReference type="AlphaFoldDB" id="A0A0R3Q457"/>
<name>A0A0R3Q457_9BILA</name>
<evidence type="ECO:0000313" key="1">
    <source>
        <dbReference type="WBParaSite" id="BTMF_0000107901-mRNA-1"/>
    </source>
</evidence>
<accession>A0A0R3Q457</accession>